<proteinExistence type="predicted"/>
<reference evidence="1 2" key="1">
    <citation type="submission" date="2014-03" db="EMBL/GenBank/DDBJ databases">
        <title>Draft genome of the hookworm Oesophagostomum dentatum.</title>
        <authorList>
            <person name="Mitreva M."/>
        </authorList>
    </citation>
    <scope>NUCLEOTIDE SEQUENCE [LARGE SCALE GENOMIC DNA]</scope>
    <source>
        <strain evidence="1 2">OD-Hann</strain>
    </source>
</reference>
<accession>A0A0B1S673</accession>
<dbReference type="OrthoDB" id="10536106at2759"/>
<name>A0A0B1S673_OESDE</name>
<organism evidence="1 2">
    <name type="scientific">Oesophagostomum dentatum</name>
    <name type="common">Nodular worm</name>
    <dbReference type="NCBI Taxonomy" id="61180"/>
    <lineage>
        <taxon>Eukaryota</taxon>
        <taxon>Metazoa</taxon>
        <taxon>Ecdysozoa</taxon>
        <taxon>Nematoda</taxon>
        <taxon>Chromadorea</taxon>
        <taxon>Rhabditida</taxon>
        <taxon>Rhabditina</taxon>
        <taxon>Rhabditomorpha</taxon>
        <taxon>Strongyloidea</taxon>
        <taxon>Strongylidae</taxon>
        <taxon>Oesophagostomum</taxon>
    </lineage>
</organism>
<evidence type="ECO:0000313" key="2">
    <source>
        <dbReference type="Proteomes" id="UP000053660"/>
    </source>
</evidence>
<dbReference type="EMBL" id="KN605220">
    <property type="protein sequence ID" value="KHJ79396.1"/>
    <property type="molecule type" value="Genomic_DNA"/>
</dbReference>
<keyword evidence="2" id="KW-1185">Reference proteome</keyword>
<sequence length="76" mass="8350">MAKTCPCRDAIALPAEREMKNSAISSRLGVPLGAAQKTVNVNKIRCTEDSTKRIINECIKADGSNIENFIENSLWL</sequence>
<protein>
    <submittedName>
        <fullName evidence="1">Uncharacterized protein</fullName>
    </submittedName>
</protein>
<evidence type="ECO:0000313" key="1">
    <source>
        <dbReference type="EMBL" id="KHJ79396.1"/>
    </source>
</evidence>
<dbReference type="AlphaFoldDB" id="A0A0B1S673"/>
<gene>
    <name evidence="1" type="ORF">OESDEN_20958</name>
</gene>
<dbReference type="Proteomes" id="UP000053660">
    <property type="component" value="Unassembled WGS sequence"/>
</dbReference>